<proteinExistence type="predicted"/>
<gene>
    <name evidence="1" type="ORF">S01H4_37712</name>
</gene>
<reference evidence="1" key="1">
    <citation type="journal article" date="2014" name="Front. Microbiol.">
        <title>High frequency of phylogenetically diverse reductive dehalogenase-homologous genes in deep subseafloor sedimentary metagenomes.</title>
        <authorList>
            <person name="Kawai M."/>
            <person name="Futagami T."/>
            <person name="Toyoda A."/>
            <person name="Takaki Y."/>
            <person name="Nishi S."/>
            <person name="Hori S."/>
            <person name="Arai W."/>
            <person name="Tsubouchi T."/>
            <person name="Morono Y."/>
            <person name="Uchiyama I."/>
            <person name="Ito T."/>
            <person name="Fujiyama A."/>
            <person name="Inagaki F."/>
            <person name="Takami H."/>
        </authorList>
    </citation>
    <scope>NUCLEOTIDE SEQUENCE</scope>
    <source>
        <strain evidence="1">Expedition CK06-06</strain>
    </source>
</reference>
<organism evidence="1">
    <name type="scientific">marine sediment metagenome</name>
    <dbReference type="NCBI Taxonomy" id="412755"/>
    <lineage>
        <taxon>unclassified sequences</taxon>
        <taxon>metagenomes</taxon>
        <taxon>ecological metagenomes</taxon>
    </lineage>
</organism>
<protein>
    <submittedName>
        <fullName evidence="1">Uncharacterized protein</fullName>
    </submittedName>
</protein>
<accession>X1DB76</accession>
<sequence>MTGREISDKLMKILTPEKVNVALKAAGRAARMGVTVTAALDASLIFIQG</sequence>
<comment type="caution">
    <text evidence="1">The sequence shown here is derived from an EMBL/GenBank/DDBJ whole genome shotgun (WGS) entry which is preliminary data.</text>
</comment>
<dbReference type="EMBL" id="BART01020279">
    <property type="protein sequence ID" value="GAH02334.1"/>
    <property type="molecule type" value="Genomic_DNA"/>
</dbReference>
<dbReference type="AlphaFoldDB" id="X1DB76"/>
<evidence type="ECO:0000313" key="1">
    <source>
        <dbReference type="EMBL" id="GAH02334.1"/>
    </source>
</evidence>
<name>X1DB76_9ZZZZ</name>
<feature type="non-terminal residue" evidence="1">
    <location>
        <position position="49"/>
    </location>
</feature>